<evidence type="ECO:0000313" key="2">
    <source>
        <dbReference type="EMBL" id="MFD1323693.1"/>
    </source>
</evidence>
<evidence type="ECO:0000259" key="1">
    <source>
        <dbReference type="Pfam" id="PF19348"/>
    </source>
</evidence>
<gene>
    <name evidence="2" type="ORF">ACFQ4H_21635</name>
</gene>
<protein>
    <submittedName>
        <fullName evidence="2">DUF5926 family protein</fullName>
    </submittedName>
</protein>
<dbReference type="RefSeq" id="WP_377573099.1">
    <property type="nucleotide sequence ID" value="NZ_JBHTMP010000035.1"/>
</dbReference>
<reference evidence="3" key="1">
    <citation type="journal article" date="2019" name="Int. J. Syst. Evol. Microbiol.">
        <title>The Global Catalogue of Microorganisms (GCM) 10K type strain sequencing project: providing services to taxonomists for standard genome sequencing and annotation.</title>
        <authorList>
            <consortium name="The Broad Institute Genomics Platform"/>
            <consortium name="The Broad Institute Genome Sequencing Center for Infectious Disease"/>
            <person name="Wu L."/>
            <person name="Ma J."/>
        </authorList>
    </citation>
    <scope>NUCLEOTIDE SEQUENCE [LARGE SCALE GENOMIC DNA]</scope>
    <source>
        <strain evidence="3">JCM 31037</strain>
    </source>
</reference>
<dbReference type="EMBL" id="JBHTMP010000035">
    <property type="protein sequence ID" value="MFD1323693.1"/>
    <property type="molecule type" value="Genomic_DNA"/>
</dbReference>
<dbReference type="Pfam" id="PF19348">
    <property type="entry name" value="DUF5926"/>
    <property type="match status" value="1"/>
</dbReference>
<dbReference type="Proteomes" id="UP001597260">
    <property type="component" value="Unassembled WGS sequence"/>
</dbReference>
<dbReference type="InterPro" id="IPR045970">
    <property type="entry name" value="DUF5926"/>
</dbReference>
<feature type="domain" description="DUF5926" evidence="1">
    <location>
        <begin position="56"/>
        <end position="322"/>
    </location>
</feature>
<accession>A0ABW3YKW9</accession>
<name>A0ABW3YKW9_9ACTN</name>
<keyword evidence="3" id="KW-1185">Reference proteome</keyword>
<comment type="caution">
    <text evidence="2">The sequence shown here is derived from an EMBL/GenBank/DDBJ whole genome shotgun (WGS) entry which is preliminary data.</text>
</comment>
<sequence length="322" mass="34829">MSPGRSGFPTRPVRGNGAGCRGLGCLAVSKRRKQARSTAEAAPRRQKVRDIFVARPFEGLADEPEWIALRELVPAASAPLQLTPDLVERYGDRPVTLATVLPMAAPAMTKPDGRIMLGLQRHVQSGDVSRDLAVAVLCALETAPGNTVSVPPLPGEGPRLQDILVDGPLDVTMHDGFDFWLDEGATNDPNVRASLERADASIYPTVRLKAAPAAYWCQVPEKAHVRWVLPDSEDDALDALSRLSAAGELLLGDGTKFAGMFRAHGRLVPVWDLPRDPEAGEWETPLAEFAKRYAEALADSTPLDAAARRSRQGLLGRQLTLR</sequence>
<proteinExistence type="predicted"/>
<organism evidence="2 3">
    <name type="scientific">Micromonospora sonneratiae</name>
    <dbReference type="NCBI Taxonomy" id="1184706"/>
    <lineage>
        <taxon>Bacteria</taxon>
        <taxon>Bacillati</taxon>
        <taxon>Actinomycetota</taxon>
        <taxon>Actinomycetes</taxon>
        <taxon>Micromonosporales</taxon>
        <taxon>Micromonosporaceae</taxon>
        <taxon>Micromonospora</taxon>
    </lineage>
</organism>
<evidence type="ECO:0000313" key="3">
    <source>
        <dbReference type="Proteomes" id="UP001597260"/>
    </source>
</evidence>